<feature type="domain" description="DUF1206" evidence="2">
    <location>
        <begin position="26"/>
        <end position="93"/>
    </location>
</feature>
<feature type="transmembrane region" description="Helical" evidence="1">
    <location>
        <begin position="201"/>
        <end position="225"/>
    </location>
</feature>
<evidence type="ECO:0000313" key="3">
    <source>
        <dbReference type="EMBL" id="MFC0566696.1"/>
    </source>
</evidence>
<feature type="transmembrane region" description="Helical" evidence="1">
    <location>
        <begin position="67"/>
        <end position="89"/>
    </location>
</feature>
<dbReference type="InterPro" id="IPR009597">
    <property type="entry name" value="DUF1206"/>
</dbReference>
<comment type="caution">
    <text evidence="3">The sequence shown here is derived from an EMBL/GenBank/DDBJ whole genome shotgun (WGS) entry which is preliminary data.</text>
</comment>
<dbReference type="Pfam" id="PF06724">
    <property type="entry name" value="DUF1206"/>
    <property type="match status" value="3"/>
</dbReference>
<feature type="transmembrane region" description="Helical" evidence="1">
    <location>
        <begin position="245"/>
        <end position="266"/>
    </location>
</feature>
<feature type="domain" description="DUF1206" evidence="2">
    <location>
        <begin position="108"/>
        <end position="176"/>
    </location>
</feature>
<keyword evidence="1" id="KW-0472">Membrane</keyword>
<dbReference type="EMBL" id="JBHLUE010000017">
    <property type="protein sequence ID" value="MFC0566696.1"/>
    <property type="molecule type" value="Genomic_DNA"/>
</dbReference>
<feature type="transmembrane region" description="Helical" evidence="1">
    <location>
        <begin position="110"/>
        <end position="129"/>
    </location>
</feature>
<dbReference type="Proteomes" id="UP001589894">
    <property type="component" value="Unassembled WGS sequence"/>
</dbReference>
<feature type="domain" description="DUF1206" evidence="2">
    <location>
        <begin position="202"/>
        <end position="271"/>
    </location>
</feature>
<evidence type="ECO:0000313" key="4">
    <source>
        <dbReference type="Proteomes" id="UP001589894"/>
    </source>
</evidence>
<sequence>MSVTSGTHATASRAANSKPLEMLARVGFIGYGIVHLLFAWLALQIAWGGTGQEGDQTGAMQTLADKPLGKTLLVIIGIGLAAMALWQLLEAAVGHQTEQGRSRTMERIGSAARTVLYGWFAWTAFKVVADAQQSSAGKQQALSAQLMSNGAGRVLVGLVGLGVLALGVGLIVFGWKKKFQEKLKTGQMSPRTRKLARRLGMAGYVAKGVALAVAGVLVVTAAVQYEPKKARGLDAALRTLADKPYGPFLLTLVALGIAAFAGYCVIQARYRKV</sequence>
<proteinExistence type="predicted"/>
<keyword evidence="1" id="KW-0812">Transmembrane</keyword>
<feature type="transmembrane region" description="Helical" evidence="1">
    <location>
        <begin position="28"/>
        <end position="47"/>
    </location>
</feature>
<gene>
    <name evidence="3" type="ORF">ACFFHU_21460</name>
</gene>
<feature type="transmembrane region" description="Helical" evidence="1">
    <location>
        <begin position="154"/>
        <end position="175"/>
    </location>
</feature>
<organism evidence="3 4">
    <name type="scientific">Plantactinospora siamensis</name>
    <dbReference type="NCBI Taxonomy" id="555372"/>
    <lineage>
        <taxon>Bacteria</taxon>
        <taxon>Bacillati</taxon>
        <taxon>Actinomycetota</taxon>
        <taxon>Actinomycetes</taxon>
        <taxon>Micromonosporales</taxon>
        <taxon>Micromonosporaceae</taxon>
        <taxon>Plantactinospora</taxon>
    </lineage>
</organism>
<accession>A0ABV6P105</accession>
<keyword evidence="4" id="KW-1185">Reference proteome</keyword>
<reference evidence="3 4" key="1">
    <citation type="submission" date="2024-09" db="EMBL/GenBank/DDBJ databases">
        <authorList>
            <person name="Sun Q."/>
            <person name="Mori K."/>
        </authorList>
    </citation>
    <scope>NUCLEOTIDE SEQUENCE [LARGE SCALE GENOMIC DNA]</scope>
    <source>
        <strain evidence="3 4">TBRC 2205</strain>
    </source>
</reference>
<keyword evidence="1" id="KW-1133">Transmembrane helix</keyword>
<name>A0ABV6P105_9ACTN</name>
<dbReference type="RefSeq" id="WP_377341580.1">
    <property type="nucleotide sequence ID" value="NZ_JBHLUE010000017.1"/>
</dbReference>
<evidence type="ECO:0000256" key="1">
    <source>
        <dbReference type="SAM" id="Phobius"/>
    </source>
</evidence>
<protein>
    <submittedName>
        <fullName evidence="3">DUF1206 domain-containing protein</fullName>
    </submittedName>
</protein>
<evidence type="ECO:0000259" key="2">
    <source>
        <dbReference type="Pfam" id="PF06724"/>
    </source>
</evidence>